<gene>
    <name evidence="1" type="ORF">B0J13DRAFT_591036</name>
</gene>
<evidence type="ECO:0000313" key="1">
    <source>
        <dbReference type="EMBL" id="KAH7111149.1"/>
    </source>
</evidence>
<comment type="caution">
    <text evidence="1">The sequence shown here is derived from an EMBL/GenBank/DDBJ whole genome shotgun (WGS) entry which is preliminary data.</text>
</comment>
<dbReference type="AlphaFoldDB" id="A0A9P9D2D8"/>
<dbReference type="Pfam" id="PF13374">
    <property type="entry name" value="TPR_10"/>
    <property type="match status" value="2"/>
</dbReference>
<dbReference type="Gene3D" id="1.25.40.10">
    <property type="entry name" value="Tetratricopeptide repeat domain"/>
    <property type="match status" value="1"/>
</dbReference>
<dbReference type="EMBL" id="JAGMUU010000057">
    <property type="protein sequence ID" value="KAH7111149.1"/>
    <property type="molecule type" value="Genomic_DNA"/>
</dbReference>
<dbReference type="Proteomes" id="UP000717696">
    <property type="component" value="Unassembled WGS sequence"/>
</dbReference>
<reference evidence="1" key="1">
    <citation type="journal article" date="2021" name="Nat. Commun.">
        <title>Genetic determinants of endophytism in the Arabidopsis root mycobiome.</title>
        <authorList>
            <person name="Mesny F."/>
            <person name="Miyauchi S."/>
            <person name="Thiergart T."/>
            <person name="Pickel B."/>
            <person name="Atanasova L."/>
            <person name="Karlsson M."/>
            <person name="Huettel B."/>
            <person name="Barry K.W."/>
            <person name="Haridas S."/>
            <person name="Chen C."/>
            <person name="Bauer D."/>
            <person name="Andreopoulos W."/>
            <person name="Pangilinan J."/>
            <person name="LaButti K."/>
            <person name="Riley R."/>
            <person name="Lipzen A."/>
            <person name="Clum A."/>
            <person name="Drula E."/>
            <person name="Henrissat B."/>
            <person name="Kohler A."/>
            <person name="Grigoriev I.V."/>
            <person name="Martin F.M."/>
            <person name="Hacquard S."/>
        </authorList>
    </citation>
    <scope>NUCLEOTIDE SEQUENCE</scope>
    <source>
        <strain evidence="1">MPI-CAGE-AT-0021</strain>
    </source>
</reference>
<dbReference type="SUPFAM" id="SSF48452">
    <property type="entry name" value="TPR-like"/>
    <property type="match status" value="1"/>
</dbReference>
<dbReference type="PANTHER" id="PTHR19959">
    <property type="entry name" value="KINESIN LIGHT CHAIN"/>
    <property type="match status" value="1"/>
</dbReference>
<evidence type="ECO:0000313" key="2">
    <source>
        <dbReference type="Proteomes" id="UP000717696"/>
    </source>
</evidence>
<dbReference type="InterPro" id="IPR011990">
    <property type="entry name" value="TPR-like_helical_dom_sf"/>
</dbReference>
<protein>
    <submittedName>
        <fullName evidence="1">Uncharacterized protein</fullName>
    </submittedName>
</protein>
<sequence>MTQENDPDWAGMVNNLGIMLESRYERTENLVDLEEAISVARQAVAATPDDPPSRAGRLNNLGNRLESRYKRTRAMADLEEAIDIARQAVAATPNDHPNRAACLDNLGTKLGRRYKRTRAVADLDDASVHLQEAWDTTVAVPFHRIKAAAQRIKLLVVQRNVDVAIRLGKDVSHLLPTVNTKLLDRNDQQYVVSTFAGVGADLCALLLASNKFDALHRSDVSDLAQKHPGIAHRYEELRDEVNAPLRGLEQDAAREQAPRQRRQFILDLDACIKEIRTIPGHNRFMLCQTTTEMQKCAVGGSIVIVNITEFRSSVMTDKWMYLVLNVWK</sequence>
<organism evidence="1 2">
    <name type="scientific">Dactylonectria estremocensis</name>
    <dbReference type="NCBI Taxonomy" id="1079267"/>
    <lineage>
        <taxon>Eukaryota</taxon>
        <taxon>Fungi</taxon>
        <taxon>Dikarya</taxon>
        <taxon>Ascomycota</taxon>
        <taxon>Pezizomycotina</taxon>
        <taxon>Sordariomycetes</taxon>
        <taxon>Hypocreomycetidae</taxon>
        <taxon>Hypocreales</taxon>
        <taxon>Nectriaceae</taxon>
        <taxon>Dactylonectria</taxon>
    </lineage>
</organism>
<proteinExistence type="predicted"/>
<accession>A0A9P9D2D8</accession>
<keyword evidence="2" id="KW-1185">Reference proteome</keyword>
<dbReference type="OrthoDB" id="9991317at2759"/>
<name>A0A9P9D2D8_9HYPO</name>
<dbReference type="PANTHER" id="PTHR19959:SF119">
    <property type="entry name" value="FUNGAL LIPASE-LIKE DOMAIN-CONTAINING PROTEIN"/>
    <property type="match status" value="1"/>
</dbReference>